<gene>
    <name evidence="1" type="ORF">ACFSAS_09690</name>
</gene>
<keyword evidence="2" id="KW-1185">Reference proteome</keyword>
<evidence type="ECO:0000313" key="2">
    <source>
        <dbReference type="Proteomes" id="UP001597092"/>
    </source>
</evidence>
<dbReference type="EMBL" id="JBHUDP010000002">
    <property type="protein sequence ID" value="MFD1685882.1"/>
    <property type="molecule type" value="Genomic_DNA"/>
</dbReference>
<organism evidence="1 2">
    <name type="scientific">Halobellus litoreus</name>
    <dbReference type="NCBI Taxonomy" id="755310"/>
    <lineage>
        <taxon>Archaea</taxon>
        <taxon>Methanobacteriati</taxon>
        <taxon>Methanobacteriota</taxon>
        <taxon>Stenosarchaea group</taxon>
        <taxon>Halobacteria</taxon>
        <taxon>Halobacteriales</taxon>
        <taxon>Haloferacaceae</taxon>
        <taxon>Halobellus</taxon>
    </lineage>
</organism>
<comment type="caution">
    <text evidence="1">The sequence shown here is derived from an EMBL/GenBank/DDBJ whole genome shotgun (WGS) entry which is preliminary data.</text>
</comment>
<dbReference type="RefSeq" id="WP_256305991.1">
    <property type="nucleotide sequence ID" value="NZ_JANHAW010000001.1"/>
</dbReference>
<evidence type="ECO:0000313" key="1">
    <source>
        <dbReference type="EMBL" id="MFD1685882.1"/>
    </source>
</evidence>
<dbReference type="AlphaFoldDB" id="A0ABD6DWC8"/>
<protein>
    <recommendedName>
        <fullName evidence="3">CDP-Glycerol:Poly(Glycerophosphate) glycerophosphotransferase</fullName>
    </recommendedName>
</protein>
<name>A0ABD6DWC8_9EURY</name>
<evidence type="ECO:0008006" key="3">
    <source>
        <dbReference type="Google" id="ProtNLM"/>
    </source>
</evidence>
<dbReference type="SUPFAM" id="SSF53756">
    <property type="entry name" value="UDP-Glycosyltransferase/glycogen phosphorylase"/>
    <property type="match status" value="1"/>
</dbReference>
<accession>A0ABD6DWC8</accession>
<reference evidence="1 2" key="1">
    <citation type="journal article" date="2019" name="Int. J. Syst. Evol. Microbiol.">
        <title>The Global Catalogue of Microorganisms (GCM) 10K type strain sequencing project: providing services to taxonomists for standard genome sequencing and annotation.</title>
        <authorList>
            <consortium name="The Broad Institute Genomics Platform"/>
            <consortium name="The Broad Institute Genome Sequencing Center for Infectious Disease"/>
            <person name="Wu L."/>
            <person name="Ma J."/>
        </authorList>
    </citation>
    <scope>NUCLEOTIDE SEQUENCE [LARGE SCALE GENOMIC DNA]</scope>
    <source>
        <strain evidence="1 2">CGMCC 1.10387</strain>
    </source>
</reference>
<dbReference type="Proteomes" id="UP001597092">
    <property type="component" value="Unassembled WGS sequence"/>
</dbReference>
<proteinExistence type="predicted"/>
<sequence length="483" mass="56595">MMDYEEIHGEFLQLEDELDLFSVNINDVYIWERIRIIVYKEFLREKGIIEDTRSQTFFLSEYKTSYKYARFLYEFVSDLLIKNPYLTTSSYELCFFGHSRRKKREDNYWWDIYSDPIIEDLERDYIYFEKPYQGVHRTPTRTNNIKYLDLIRDIGIISSKISSGVSLSPIECDKIQQITDKFSSKLEIQIDLSNIIKGYLDRRQVSRPMYIRLLKQINPKISIVVAASYNTVFVEACKELDIPVVELQHGGSHHRNPKYVFPEDVSLDVQPDYHFLFGKFWKDTVDYHLDDEDVYTVGFPYLEEEYEKYSNLDKKKQVIFISQPPVGSKLSKLASKIGERNPEYNIVYKLHPKENNIWKREYPWLIEAPVTVIDDDSTPLYKHLAESAIQVGCNSTVIYEGLIFDLETYLLDSDGTASMRMKELIDNSSVSTISSIDELSQKVSQHTMNAKGTIDTDYFFNPNAVQNIEAALEDVIKQENNIN</sequence>